<gene>
    <name evidence="7 9" type="primary">recO</name>
    <name evidence="9" type="ORF">H8717_07450</name>
</gene>
<keyword evidence="3 7" id="KW-0227">DNA damage</keyword>
<sequence length="247" mass="27470">MHTVVRGIVIRMKSAGDDRLLTLLTDERGVLQAVARGANKPRSRLASSTELFCYSRLTLFSYRDHITVDAADVENSFFALRGDLAALALASYIAELACELAPPEEPAKEYLRLLLNTLHLAVTHKRPLLQSKAAFELRLLAMAGFMPDLIGCTCCGEYDGERPMYFSPGAGTITCQDCGKESPECGGLISPGVLAAMRHILYSPFEKVFSFSLSEDRISELSQVVEGYLRYHLQRSWRSLDFFYSVL</sequence>
<comment type="similarity">
    <text evidence="1 7">Belongs to the RecO family.</text>
</comment>
<dbReference type="Pfam" id="PF02565">
    <property type="entry name" value="RecO_C"/>
    <property type="match status" value="1"/>
</dbReference>
<comment type="caution">
    <text evidence="9">The sequence shown here is derived from an EMBL/GenBank/DDBJ whole genome shotgun (WGS) entry which is preliminary data.</text>
</comment>
<proteinExistence type="inferred from homology"/>
<dbReference type="Gene3D" id="6.20.220.20">
    <property type="entry name" value="Recombination protein O, zinc-binding domain"/>
    <property type="match status" value="1"/>
</dbReference>
<protein>
    <recommendedName>
        <fullName evidence="2 7">DNA repair protein RecO</fullName>
    </recommendedName>
    <alternativeName>
        <fullName evidence="6 7">Recombination protein O</fullName>
    </alternativeName>
</protein>
<evidence type="ECO:0000313" key="9">
    <source>
        <dbReference type="EMBL" id="MBC8576238.1"/>
    </source>
</evidence>
<dbReference type="EMBL" id="JACRTB010000009">
    <property type="protein sequence ID" value="MBC8576238.1"/>
    <property type="molecule type" value="Genomic_DNA"/>
</dbReference>
<keyword evidence="10" id="KW-1185">Reference proteome</keyword>
<accession>A0ABR7NKS4</accession>
<dbReference type="InterPro" id="IPR037278">
    <property type="entry name" value="ARFGAP/RecO"/>
</dbReference>
<feature type="domain" description="DNA replication/recombination mediator RecO N-terminal" evidence="8">
    <location>
        <begin position="3"/>
        <end position="72"/>
    </location>
</feature>
<keyword evidence="4 7" id="KW-0233">DNA recombination</keyword>
<evidence type="ECO:0000256" key="6">
    <source>
        <dbReference type="ARBA" id="ARBA00033409"/>
    </source>
</evidence>
<evidence type="ECO:0000313" key="10">
    <source>
        <dbReference type="Proteomes" id="UP000658131"/>
    </source>
</evidence>
<evidence type="ECO:0000256" key="4">
    <source>
        <dbReference type="ARBA" id="ARBA00023172"/>
    </source>
</evidence>
<dbReference type="SUPFAM" id="SSF57863">
    <property type="entry name" value="ArfGap/RecO-like zinc finger"/>
    <property type="match status" value="1"/>
</dbReference>
<evidence type="ECO:0000256" key="3">
    <source>
        <dbReference type="ARBA" id="ARBA00022763"/>
    </source>
</evidence>
<dbReference type="PANTHER" id="PTHR33991">
    <property type="entry name" value="DNA REPAIR PROTEIN RECO"/>
    <property type="match status" value="1"/>
</dbReference>
<dbReference type="RefSeq" id="WP_262399774.1">
    <property type="nucleotide sequence ID" value="NZ_JACRTB010000009.1"/>
</dbReference>
<dbReference type="InterPro" id="IPR042242">
    <property type="entry name" value="RecO_C"/>
</dbReference>
<dbReference type="HAMAP" id="MF_00201">
    <property type="entry name" value="RecO"/>
    <property type="match status" value="1"/>
</dbReference>
<evidence type="ECO:0000256" key="5">
    <source>
        <dbReference type="ARBA" id="ARBA00023204"/>
    </source>
</evidence>
<keyword evidence="5 7" id="KW-0234">DNA repair</keyword>
<dbReference type="InterPro" id="IPR012340">
    <property type="entry name" value="NA-bd_OB-fold"/>
</dbReference>
<organism evidence="9 10">
    <name type="scientific">Yanshouia hominis</name>
    <dbReference type="NCBI Taxonomy" id="2763673"/>
    <lineage>
        <taxon>Bacteria</taxon>
        <taxon>Bacillati</taxon>
        <taxon>Bacillota</taxon>
        <taxon>Clostridia</taxon>
        <taxon>Eubacteriales</taxon>
        <taxon>Oscillospiraceae</taxon>
        <taxon>Yanshouia</taxon>
    </lineage>
</organism>
<dbReference type="InterPro" id="IPR003717">
    <property type="entry name" value="RecO"/>
</dbReference>
<evidence type="ECO:0000256" key="2">
    <source>
        <dbReference type="ARBA" id="ARBA00021310"/>
    </source>
</evidence>
<dbReference type="Proteomes" id="UP000658131">
    <property type="component" value="Unassembled WGS sequence"/>
</dbReference>
<dbReference type="Gene3D" id="2.40.50.140">
    <property type="entry name" value="Nucleic acid-binding proteins"/>
    <property type="match status" value="1"/>
</dbReference>
<evidence type="ECO:0000259" key="8">
    <source>
        <dbReference type="Pfam" id="PF11967"/>
    </source>
</evidence>
<dbReference type="SUPFAM" id="SSF50249">
    <property type="entry name" value="Nucleic acid-binding proteins"/>
    <property type="match status" value="1"/>
</dbReference>
<dbReference type="Pfam" id="PF11967">
    <property type="entry name" value="RecO_N"/>
    <property type="match status" value="1"/>
</dbReference>
<dbReference type="NCBIfam" id="TIGR00613">
    <property type="entry name" value="reco"/>
    <property type="match status" value="1"/>
</dbReference>
<comment type="function">
    <text evidence="7">Involved in DNA repair and RecF pathway recombination.</text>
</comment>
<evidence type="ECO:0000256" key="1">
    <source>
        <dbReference type="ARBA" id="ARBA00007452"/>
    </source>
</evidence>
<evidence type="ECO:0000256" key="7">
    <source>
        <dbReference type="HAMAP-Rule" id="MF_00201"/>
    </source>
</evidence>
<reference evidence="9 10" key="1">
    <citation type="submission" date="2020-08" db="EMBL/GenBank/DDBJ databases">
        <title>Genome public.</title>
        <authorList>
            <person name="Liu C."/>
            <person name="Sun Q."/>
        </authorList>
    </citation>
    <scope>NUCLEOTIDE SEQUENCE [LARGE SCALE GENOMIC DNA]</scope>
    <source>
        <strain evidence="9 10">BX1</strain>
    </source>
</reference>
<name>A0ABR7NKS4_9FIRM</name>
<dbReference type="Gene3D" id="1.20.1440.120">
    <property type="entry name" value="Recombination protein O, C-terminal domain"/>
    <property type="match status" value="1"/>
</dbReference>
<dbReference type="InterPro" id="IPR022572">
    <property type="entry name" value="DNA_rep/recomb_RecO_N"/>
</dbReference>
<dbReference type="PANTHER" id="PTHR33991:SF1">
    <property type="entry name" value="DNA REPAIR PROTEIN RECO"/>
    <property type="match status" value="1"/>
</dbReference>